<evidence type="ECO:0000259" key="1">
    <source>
        <dbReference type="Pfam" id="PF02441"/>
    </source>
</evidence>
<sequence length="173" mass="18561">MSVLYLVTSAAPSHAGPIADLVVQAQASGWLVFVVSTPLGVRFLDHPRIEELTGEPVRSDFRMPGDGKEPPKADAVIAAPATFNTINKWATGITDNFALGLLCELTGYGVPIIAVPMLKPALATHPAFINNLDVLRQMGVRVLFDPAAPYEKRMPTWDDVLTELDQLIGGISA</sequence>
<accession>A0ABW4G158</accession>
<dbReference type="RefSeq" id="WP_308127247.1">
    <property type="nucleotide sequence ID" value="NZ_JAHKRM010000019.1"/>
</dbReference>
<dbReference type="InterPro" id="IPR003382">
    <property type="entry name" value="Flavoprotein"/>
</dbReference>
<reference evidence="3" key="1">
    <citation type="journal article" date="2019" name="Int. J. Syst. Evol. Microbiol.">
        <title>The Global Catalogue of Microorganisms (GCM) 10K type strain sequencing project: providing services to taxonomists for standard genome sequencing and annotation.</title>
        <authorList>
            <consortium name="The Broad Institute Genomics Platform"/>
            <consortium name="The Broad Institute Genome Sequencing Center for Infectious Disease"/>
            <person name="Wu L."/>
            <person name="Ma J."/>
        </authorList>
    </citation>
    <scope>NUCLEOTIDE SEQUENCE [LARGE SCALE GENOMIC DNA]</scope>
    <source>
        <strain evidence="3">CGMCC 1.15399</strain>
    </source>
</reference>
<dbReference type="Gene3D" id="3.40.50.1950">
    <property type="entry name" value="Flavin prenyltransferase-like"/>
    <property type="match status" value="1"/>
</dbReference>
<keyword evidence="3" id="KW-1185">Reference proteome</keyword>
<gene>
    <name evidence="2" type="ORF">ACFSJ0_04255</name>
</gene>
<feature type="domain" description="Flavoprotein" evidence="1">
    <location>
        <begin position="3"/>
        <end position="165"/>
    </location>
</feature>
<proteinExistence type="predicted"/>
<dbReference type="SUPFAM" id="SSF52507">
    <property type="entry name" value="Homo-oligomeric flavin-containing Cys decarboxylases, HFCD"/>
    <property type="match status" value="1"/>
</dbReference>
<protein>
    <submittedName>
        <fullName evidence="2">Flavoprotein</fullName>
    </submittedName>
</protein>
<dbReference type="EMBL" id="JBHUCM010000005">
    <property type="protein sequence ID" value="MFD1536234.1"/>
    <property type="molecule type" value="Genomic_DNA"/>
</dbReference>
<organism evidence="2 3">
    <name type="scientific">Nonomuraea guangzhouensis</name>
    <dbReference type="NCBI Taxonomy" id="1291555"/>
    <lineage>
        <taxon>Bacteria</taxon>
        <taxon>Bacillati</taxon>
        <taxon>Actinomycetota</taxon>
        <taxon>Actinomycetes</taxon>
        <taxon>Streptosporangiales</taxon>
        <taxon>Streptosporangiaceae</taxon>
        <taxon>Nonomuraea</taxon>
    </lineage>
</organism>
<evidence type="ECO:0000313" key="3">
    <source>
        <dbReference type="Proteomes" id="UP001597097"/>
    </source>
</evidence>
<evidence type="ECO:0000313" key="2">
    <source>
        <dbReference type="EMBL" id="MFD1536234.1"/>
    </source>
</evidence>
<dbReference type="Pfam" id="PF02441">
    <property type="entry name" value="Flavoprotein"/>
    <property type="match status" value="1"/>
</dbReference>
<name>A0ABW4G158_9ACTN</name>
<comment type="caution">
    <text evidence="2">The sequence shown here is derived from an EMBL/GenBank/DDBJ whole genome shotgun (WGS) entry which is preliminary data.</text>
</comment>
<dbReference type="InterPro" id="IPR036551">
    <property type="entry name" value="Flavin_trans-like"/>
</dbReference>
<dbReference type="Proteomes" id="UP001597097">
    <property type="component" value="Unassembled WGS sequence"/>
</dbReference>